<evidence type="ECO:0000313" key="2">
    <source>
        <dbReference type="EMBL" id="CCK31822.1"/>
    </source>
</evidence>
<dbReference type="EMBL" id="HE971709">
    <property type="protein sequence ID" value="CCK31822.1"/>
    <property type="molecule type" value="Genomic_DNA"/>
</dbReference>
<reference evidence="2 3" key="1">
    <citation type="journal article" date="2012" name="J. Bacteriol.">
        <title>Genome sequence of the bacterium Streptomyces davawensis JCM 4913 and heterologous production of the unique antibiotic roseoflavin.</title>
        <authorList>
            <person name="Jankowitsch F."/>
            <person name="Schwarz J."/>
            <person name="Ruckert C."/>
            <person name="Gust B."/>
            <person name="Szczepanowski R."/>
            <person name="Blom J."/>
            <person name="Pelzer S."/>
            <person name="Kalinowski J."/>
            <person name="Mack M."/>
        </authorList>
    </citation>
    <scope>NUCLEOTIDE SEQUENCE [LARGE SCALE GENOMIC DNA]</scope>
    <source>
        <strain evidence="3">DSM 101723 / JCM 4913 / KCC S-0913 / 768</strain>
    </source>
</reference>
<dbReference type="Proteomes" id="UP000008043">
    <property type="component" value="Chromosome"/>
</dbReference>
<feature type="region of interest" description="Disordered" evidence="1">
    <location>
        <begin position="456"/>
        <end position="489"/>
    </location>
</feature>
<feature type="compositionally biased region" description="Pro residues" evidence="1">
    <location>
        <begin position="122"/>
        <end position="131"/>
    </location>
</feature>
<keyword evidence="3" id="KW-1185">Reference proteome</keyword>
<dbReference type="OrthoDB" id="6091628at2"/>
<feature type="region of interest" description="Disordered" evidence="1">
    <location>
        <begin position="743"/>
        <end position="767"/>
    </location>
</feature>
<sequence length="1330" mass="137248">MAPEPVYDPRTVAGRQFTASWSALVRSDLRVGEVRTWDPDLLREPRVLVPVDVQALVVPDGGEPAVRLPGPLTPGATASAQVLDGPQPFDPGTPRPAGVHLHWALPDTLLRGQLRDPRPPREPGTPAPAPAGPDAAGGGLGLPPLPDRWAVLRLLAAEGAATGTATPVTVRGWVLDASKAVAWDLPQYPAGTPMPLPSAPVVPKAGLTGAAGGSLTWTGGYDAAFGRFAWHDPLDDVLSDPTLGGAVPGGPVGGKATYLVVGWWSDPELDPLDEVRTEGGLGERLTALSWRLLPGAGHSTGGQSGKETGKAKRAGTVGLRHAGRWASAQGTALDDVARHAVREAPASLAAHARLIRPGRDPGAEASTLLHGAVIGVPVMGAPGTDPRPAPGATRLAFGDCTDEVAGALAATGMGLSDDSRAATERLLVAFTSRLMPRLGSPDGFAEVDQARHAAGFTSVDPGEPAETDRVRTGRATVPPRTRRTASAVGKGGVDKIVGKVTLSFATRKVRGLLAEEERWQTAAQQPGSPGGTAGGVPAADTGPGEEIVQRPAPRRYVPSDPVVAVAGAGRSLRHGKDGRGSQDARLGVRRPTQIVSGYDGVVAGSDLLRSLGSGALPPEAVALAAEALLLAPYLGHWLARVGAASAVGLDPKGVLTRIAAELALRYDDAGAYTAASGLSVAAVPRPVDAVQGSGAAARDVVAERLRRHSLLNGVEPDPVAITAWAQPWVPLWLESEVRLDSAAPPDELTGWQPGPVDLEPAASAQGPAVHDTTTVALRVPLTTGPAEILAGAVARYVADEDERDRQGIGEIDQATRDRLHALASAAGSLDLLGAALDGVRSALLGLPVSGVRTRDPAGHPQRPTPTGLPRLLASGTAELTRARIVDAFGRTLDLDPATAVVPSRLEVPGAAPATLRRPPRLTAPARCRLRPVSSAATTADGAVPARVDEIDPGAQVNPVAGFLLPDHVDESVEVFSADGTPLGELLVEPVGGGVTWEPAPGRPLPPGPRPPGADLPPAQAVLGRLAAGMVAADATARAGRTAADAAADPQPVRESALSAFLRAVDTTLWTVDPVSGAGSSAVGGIVGRPVAVVTATLTLDVADDLDALELDAAGRTAREAAYRDLARHDIPVRLGEITRSDDGLLGYFLDGDFGRVHLVDRVVADLARESGRGRGHLGTWSETPALPAKDPISHPYLHAEDVVRLRPGVPRLVTLLMLPGSAVHVTAGVVPRTALRLSRAWFAPGLERLSPSVRIGPVLLDPGDVRLPLVAALGDRQRLTTREGPLGWRDDAILAATQAALLPERACVLREGWIRVAPDTAPPDTTGEQS</sequence>
<evidence type="ECO:0000256" key="1">
    <source>
        <dbReference type="SAM" id="MobiDB-lite"/>
    </source>
</evidence>
<feature type="region of interest" description="Disordered" evidence="1">
    <location>
        <begin position="850"/>
        <end position="870"/>
    </location>
</feature>
<dbReference type="HOGENOM" id="CLU_006968_1_0_11"/>
<organism evidence="2 3">
    <name type="scientific">Streptomyces davaonensis (strain DSM 101723 / JCM 4913 / KCC S-0913 / 768)</name>
    <dbReference type="NCBI Taxonomy" id="1214101"/>
    <lineage>
        <taxon>Bacteria</taxon>
        <taxon>Bacillati</taxon>
        <taxon>Actinomycetota</taxon>
        <taxon>Actinomycetes</taxon>
        <taxon>Kitasatosporales</taxon>
        <taxon>Streptomycetaceae</taxon>
        <taxon>Streptomyces</taxon>
    </lineage>
</organism>
<proteinExistence type="predicted"/>
<gene>
    <name evidence="2" type="ORF">BN159_7443</name>
</gene>
<name>K4RE72_STRDJ</name>
<feature type="region of interest" description="Disordered" evidence="1">
    <location>
        <begin position="111"/>
        <end position="139"/>
    </location>
</feature>
<dbReference type="RefSeq" id="WP_015662148.1">
    <property type="nucleotide sequence ID" value="NC_020504.1"/>
</dbReference>
<dbReference type="PATRIC" id="fig|1214101.3.peg.7540"/>
<dbReference type="KEGG" id="sdv:BN159_7443"/>
<evidence type="ECO:0000313" key="3">
    <source>
        <dbReference type="Proteomes" id="UP000008043"/>
    </source>
</evidence>
<feature type="region of interest" description="Disordered" evidence="1">
    <location>
        <begin position="518"/>
        <end position="560"/>
    </location>
</feature>
<dbReference type="STRING" id="1214101.BN159_7443"/>
<accession>K4RE72</accession>
<dbReference type="eggNOG" id="COG3550">
    <property type="taxonomic scope" value="Bacteria"/>
</dbReference>
<protein>
    <submittedName>
        <fullName evidence="2">Uncharacterized protein</fullName>
    </submittedName>
</protein>